<evidence type="ECO:0000256" key="3">
    <source>
        <dbReference type="ARBA" id="ARBA00022630"/>
    </source>
</evidence>
<dbReference type="FunFam" id="3.30.70.2740:FF:000001">
    <property type="entry name" value="D-lactate dehydrogenase mitochondrial"/>
    <property type="match status" value="1"/>
</dbReference>
<proteinExistence type="inferred from homology"/>
<dbReference type="PANTHER" id="PTHR42934">
    <property type="entry name" value="GLYCOLATE OXIDASE SUBUNIT GLCD"/>
    <property type="match status" value="1"/>
</dbReference>
<dbReference type="EMBL" id="FNTX01000001">
    <property type="protein sequence ID" value="SED53356.1"/>
    <property type="molecule type" value="Genomic_DNA"/>
</dbReference>
<evidence type="ECO:0000313" key="8">
    <source>
        <dbReference type="Proteomes" id="UP000199220"/>
    </source>
</evidence>
<gene>
    <name evidence="7" type="ORF">SAMN04488554_0094</name>
</gene>
<dbReference type="Gene3D" id="1.10.45.10">
    <property type="entry name" value="Vanillyl-alcohol Oxidase, Chain A, domain 4"/>
    <property type="match status" value="1"/>
</dbReference>
<dbReference type="STRING" id="648782.SAMN04488554_0094"/>
<dbReference type="InterPro" id="IPR051914">
    <property type="entry name" value="FAD-linked_OxidoTrans_Type4"/>
</dbReference>
<feature type="domain" description="FAD-binding PCMH-type" evidence="6">
    <location>
        <begin position="35"/>
        <end position="213"/>
    </location>
</feature>
<dbReference type="InterPro" id="IPR006094">
    <property type="entry name" value="Oxid_FAD_bind_N"/>
</dbReference>
<accession>A0A1H5BG55</accession>
<evidence type="ECO:0000256" key="2">
    <source>
        <dbReference type="ARBA" id="ARBA00008000"/>
    </source>
</evidence>
<dbReference type="PANTHER" id="PTHR42934:SF2">
    <property type="entry name" value="GLYCOLATE OXIDASE SUBUNIT GLCD"/>
    <property type="match status" value="1"/>
</dbReference>
<dbReference type="InterPro" id="IPR004113">
    <property type="entry name" value="FAD-bd_oxidored_4_C"/>
</dbReference>
<dbReference type="Gene3D" id="3.30.465.10">
    <property type="match status" value="1"/>
</dbReference>
<dbReference type="PROSITE" id="PS51387">
    <property type="entry name" value="FAD_PCMH"/>
    <property type="match status" value="1"/>
</dbReference>
<dbReference type="Proteomes" id="UP000199220">
    <property type="component" value="Unassembled WGS sequence"/>
</dbReference>
<evidence type="ECO:0000259" key="6">
    <source>
        <dbReference type="PROSITE" id="PS51387"/>
    </source>
</evidence>
<dbReference type="InterPro" id="IPR016169">
    <property type="entry name" value="FAD-bd_PCMH_sub2"/>
</dbReference>
<dbReference type="Pfam" id="PF02913">
    <property type="entry name" value="FAD-oxidase_C"/>
    <property type="match status" value="1"/>
</dbReference>
<keyword evidence="8" id="KW-1185">Reference proteome</keyword>
<reference evidence="8" key="1">
    <citation type="submission" date="2016-10" db="EMBL/GenBank/DDBJ databases">
        <authorList>
            <person name="Varghese N."/>
            <person name="Submissions S."/>
        </authorList>
    </citation>
    <scope>NUCLEOTIDE SEQUENCE [LARGE SCALE GENOMIC DNA]</scope>
    <source>
        <strain evidence="8">DSM 21368</strain>
    </source>
</reference>
<name>A0A1H5BG55_9MICO</name>
<dbReference type="GO" id="GO:0016491">
    <property type="term" value="F:oxidoreductase activity"/>
    <property type="evidence" value="ECO:0007669"/>
    <property type="project" value="UniProtKB-KW"/>
</dbReference>
<dbReference type="AlphaFoldDB" id="A0A1H5BG55"/>
<dbReference type="Pfam" id="PF01565">
    <property type="entry name" value="FAD_binding_4"/>
    <property type="match status" value="1"/>
</dbReference>
<dbReference type="GO" id="GO:0071949">
    <property type="term" value="F:FAD binding"/>
    <property type="evidence" value="ECO:0007669"/>
    <property type="project" value="InterPro"/>
</dbReference>
<organism evidence="7 8">
    <name type="scientific">Ruania alba</name>
    <dbReference type="NCBI Taxonomy" id="648782"/>
    <lineage>
        <taxon>Bacteria</taxon>
        <taxon>Bacillati</taxon>
        <taxon>Actinomycetota</taxon>
        <taxon>Actinomycetes</taxon>
        <taxon>Micrococcales</taxon>
        <taxon>Ruaniaceae</taxon>
        <taxon>Ruania</taxon>
    </lineage>
</organism>
<dbReference type="Gene3D" id="3.30.70.2740">
    <property type="match status" value="1"/>
</dbReference>
<dbReference type="InterPro" id="IPR016166">
    <property type="entry name" value="FAD-bd_PCMH"/>
</dbReference>
<dbReference type="InterPro" id="IPR036318">
    <property type="entry name" value="FAD-bd_PCMH-like_sf"/>
</dbReference>
<dbReference type="FunFam" id="3.30.465.10:FF:000036">
    <property type="entry name" value="Putative FAD-linked oxidoreductase"/>
    <property type="match status" value="1"/>
</dbReference>
<dbReference type="SUPFAM" id="SSF55103">
    <property type="entry name" value="FAD-linked oxidases, C-terminal domain"/>
    <property type="match status" value="1"/>
</dbReference>
<comment type="similarity">
    <text evidence="2">Belongs to the FAD-binding oxidoreductase/transferase type 4 family.</text>
</comment>
<dbReference type="SUPFAM" id="SSF56176">
    <property type="entry name" value="FAD-binding/transporter-associated domain-like"/>
    <property type="match status" value="1"/>
</dbReference>
<dbReference type="RefSeq" id="WP_089771200.1">
    <property type="nucleotide sequence ID" value="NZ_FNTX01000001.1"/>
</dbReference>
<dbReference type="OrthoDB" id="9811557at2"/>
<evidence type="ECO:0000256" key="4">
    <source>
        <dbReference type="ARBA" id="ARBA00022827"/>
    </source>
</evidence>
<evidence type="ECO:0000256" key="5">
    <source>
        <dbReference type="ARBA" id="ARBA00023002"/>
    </source>
</evidence>
<comment type="cofactor">
    <cofactor evidence="1">
        <name>FAD</name>
        <dbReference type="ChEBI" id="CHEBI:57692"/>
    </cofactor>
</comment>
<dbReference type="FunFam" id="1.10.45.10:FF:000001">
    <property type="entry name" value="D-lactate dehydrogenase mitochondrial"/>
    <property type="match status" value="1"/>
</dbReference>
<keyword evidence="3" id="KW-0285">Flavoprotein</keyword>
<protein>
    <submittedName>
        <fullName evidence="7">Glycolate oxidase</fullName>
    </submittedName>
</protein>
<evidence type="ECO:0000313" key="7">
    <source>
        <dbReference type="EMBL" id="SED53356.1"/>
    </source>
</evidence>
<dbReference type="InterPro" id="IPR016164">
    <property type="entry name" value="FAD-linked_Oxase-like_C"/>
</dbReference>
<keyword evidence="5" id="KW-0560">Oxidoreductase</keyword>
<sequence length="455" mass="47703">MSDMLAELMSALPGAVLTGADGTEPYRRDRALDPDAGVPLAVVLPRSTAEVQTAVRWAARHHVPIVPRGAGTGLSGGATAVHGGLVLSTERMRDVTIDTATRMAIVQPGLLNAELKAAAADAGLWYPPDPASFEICSIGGNIATNAGGLCCVKYGVTADYVLSLEVVLADGRAVRLGRPLIKDVAGLSLTSLFVGSEGTLGIVTEITLRLLPTPPPTRWVVAWFDSSDDAARAIAEIACTVRPSVLEYMDRIAINAVEDRLHLGLDRGAAALVLAGCDDVDPQRDLNAMQAVLERHDPSSVHQPPQADGDAIAYARRLAIPAVEDKGRLLLADVGVSIPRLAELIGGVEEIAARNDVTIAFIAHAGDGNTHPLVVFDPADVDEAARAEHAYGELMTLAIGLGGTITGEHGVGKLKRPWLADQVGHDALDLGQRIKTALDPDGILNPGTIFEDDHS</sequence>
<keyword evidence="4" id="KW-0274">FAD</keyword>
<evidence type="ECO:0000256" key="1">
    <source>
        <dbReference type="ARBA" id="ARBA00001974"/>
    </source>
</evidence>
<dbReference type="InterPro" id="IPR016171">
    <property type="entry name" value="Vanillyl_alc_oxidase_C-sub2"/>
</dbReference>